<dbReference type="PANTHER" id="PTHR42918:SF9">
    <property type="entry name" value="LYSINE--TRNA LIGASE"/>
    <property type="match status" value="1"/>
</dbReference>
<name>A0A7S2SL32_9STRA</name>
<proteinExistence type="predicted"/>
<dbReference type="InterPro" id="IPR006195">
    <property type="entry name" value="aa-tRNA-synth_II"/>
</dbReference>
<evidence type="ECO:0000259" key="5">
    <source>
        <dbReference type="PROSITE" id="PS50862"/>
    </source>
</evidence>
<keyword evidence="3" id="KW-0067">ATP-binding</keyword>
<evidence type="ECO:0000256" key="2">
    <source>
        <dbReference type="ARBA" id="ARBA00022741"/>
    </source>
</evidence>
<accession>A0A7S2SL32</accession>
<dbReference type="Pfam" id="PF00152">
    <property type="entry name" value="tRNA-synt_2"/>
    <property type="match status" value="1"/>
</dbReference>
<dbReference type="InterPro" id="IPR012340">
    <property type="entry name" value="NA-bd_OB-fold"/>
</dbReference>
<feature type="domain" description="Aminoacyl-transfer RNA synthetases class-II family profile" evidence="5">
    <location>
        <begin position="208"/>
        <end position="518"/>
    </location>
</feature>
<evidence type="ECO:0000256" key="3">
    <source>
        <dbReference type="ARBA" id="ARBA00022840"/>
    </source>
</evidence>
<sequence length="528" mass="58637">MIRAWIRQCPLRLVGAPKKQGLTPRSLISFGDGVMDRNAMVGRRWFSSYGSAVPPTMHIDEFNEVYTGLRPGERRMDVPVVLCGRLLSKPREASRKLFFGSMCGDLGSKVQILSSLSHWDDDSDFTELHRSLVKGDRVTVFGSPGKSKKGELSIVATRVINSAKCNRDIPSGRGDGKYALKEAKAGPRCQYFLANPDALQIIKARADVVKWIRNYLDENRYVEVETPMLGSRGGATAAPFYTQEGQFLRIAPELKLKEAIVSGFDRVYELGKVFRNEGKGSTRHQIEFTMLEYYTAWSSYTESMAFVEQMLAGVFRDVAGKTLATPFRRIDIIPALAEKYNMKREDFPDVNDAENTDQVAEALLGLIGDSHGWNAGSGAGNNTVASNCKLLDILVSRDLEPLCQEPTFLINHPIAISPLAKQSKVKGIAERFELVMNGMELANGYSELNDPEEQRQRLVSQTLGRADSSTEVDDDEVMLVDEQYIEVLQYGLPPTAGVGIGIDRLLMNLTSKAGKERPSIKDVILFPH</sequence>
<dbReference type="SUPFAM" id="SSF50249">
    <property type="entry name" value="Nucleic acid-binding proteins"/>
    <property type="match status" value="1"/>
</dbReference>
<dbReference type="AlphaFoldDB" id="A0A7S2SL32"/>
<keyword evidence="4" id="KW-0030">Aminoacyl-tRNA synthetase</keyword>
<evidence type="ECO:0000256" key="4">
    <source>
        <dbReference type="ARBA" id="ARBA00023146"/>
    </source>
</evidence>
<keyword evidence="1" id="KW-0436">Ligase</keyword>
<keyword evidence="2" id="KW-0547">Nucleotide-binding</keyword>
<dbReference type="PANTHER" id="PTHR42918">
    <property type="entry name" value="LYSYL-TRNA SYNTHETASE"/>
    <property type="match status" value="1"/>
</dbReference>
<dbReference type="InterPro" id="IPR018149">
    <property type="entry name" value="Lys-tRNA-synth_II_C"/>
</dbReference>
<dbReference type="GO" id="GO:0005524">
    <property type="term" value="F:ATP binding"/>
    <property type="evidence" value="ECO:0007669"/>
    <property type="project" value="UniProtKB-KW"/>
</dbReference>
<gene>
    <name evidence="6" type="ORF">QSP1433_LOCUS15201</name>
</gene>
<dbReference type="InterPro" id="IPR004364">
    <property type="entry name" value="Aa-tRNA-synt_II"/>
</dbReference>
<dbReference type="GO" id="GO:0000049">
    <property type="term" value="F:tRNA binding"/>
    <property type="evidence" value="ECO:0007669"/>
    <property type="project" value="TreeGrafter"/>
</dbReference>
<dbReference type="PROSITE" id="PS50862">
    <property type="entry name" value="AA_TRNA_LIGASE_II"/>
    <property type="match status" value="1"/>
</dbReference>
<dbReference type="PRINTS" id="PR00982">
    <property type="entry name" value="TRNASYNTHLYS"/>
</dbReference>
<dbReference type="Gene3D" id="3.30.930.10">
    <property type="entry name" value="Bira Bifunctional Protein, Domain 2"/>
    <property type="match status" value="1"/>
</dbReference>
<dbReference type="EMBL" id="HBHK01024128">
    <property type="protein sequence ID" value="CAD9703232.1"/>
    <property type="molecule type" value="Transcribed_RNA"/>
</dbReference>
<organism evidence="6">
    <name type="scientific">Mucochytrium quahogii</name>
    <dbReference type="NCBI Taxonomy" id="96639"/>
    <lineage>
        <taxon>Eukaryota</taxon>
        <taxon>Sar</taxon>
        <taxon>Stramenopiles</taxon>
        <taxon>Bigyra</taxon>
        <taxon>Labyrinthulomycetes</taxon>
        <taxon>Thraustochytrida</taxon>
        <taxon>Thraustochytriidae</taxon>
        <taxon>Mucochytrium</taxon>
    </lineage>
</organism>
<evidence type="ECO:0000313" key="6">
    <source>
        <dbReference type="EMBL" id="CAD9703232.1"/>
    </source>
</evidence>
<dbReference type="GO" id="GO:0004824">
    <property type="term" value="F:lysine-tRNA ligase activity"/>
    <property type="evidence" value="ECO:0007669"/>
    <property type="project" value="InterPro"/>
</dbReference>
<dbReference type="GO" id="GO:0006430">
    <property type="term" value="P:lysyl-tRNA aminoacylation"/>
    <property type="evidence" value="ECO:0007669"/>
    <property type="project" value="InterPro"/>
</dbReference>
<evidence type="ECO:0000256" key="1">
    <source>
        <dbReference type="ARBA" id="ARBA00022598"/>
    </source>
</evidence>
<dbReference type="Gene3D" id="2.40.50.140">
    <property type="entry name" value="Nucleic acid-binding proteins"/>
    <property type="match status" value="1"/>
</dbReference>
<reference evidence="6" key="1">
    <citation type="submission" date="2021-01" db="EMBL/GenBank/DDBJ databases">
        <authorList>
            <person name="Corre E."/>
            <person name="Pelletier E."/>
            <person name="Niang G."/>
            <person name="Scheremetjew M."/>
            <person name="Finn R."/>
            <person name="Kale V."/>
            <person name="Holt S."/>
            <person name="Cochrane G."/>
            <person name="Meng A."/>
            <person name="Brown T."/>
            <person name="Cohen L."/>
        </authorList>
    </citation>
    <scope>NUCLEOTIDE SEQUENCE</scope>
    <source>
        <strain evidence="6">NY070348D</strain>
    </source>
</reference>
<dbReference type="GO" id="GO:0005829">
    <property type="term" value="C:cytosol"/>
    <property type="evidence" value="ECO:0007669"/>
    <property type="project" value="TreeGrafter"/>
</dbReference>
<protein>
    <recommendedName>
        <fullName evidence="5">Aminoacyl-transfer RNA synthetases class-II family profile domain-containing protein</fullName>
    </recommendedName>
</protein>
<dbReference type="SUPFAM" id="SSF55681">
    <property type="entry name" value="Class II aaRS and biotin synthetases"/>
    <property type="match status" value="1"/>
</dbReference>
<dbReference type="InterPro" id="IPR045864">
    <property type="entry name" value="aa-tRNA-synth_II/BPL/LPL"/>
</dbReference>